<protein>
    <submittedName>
        <fullName evidence="1">SNF2_N domain-containing protein</fullName>
    </submittedName>
</protein>
<accession>A0A183SBW2</accession>
<organism evidence="1">
    <name type="scientific">Schistocephalus solidus</name>
    <name type="common">Tapeworm</name>
    <dbReference type="NCBI Taxonomy" id="70667"/>
    <lineage>
        <taxon>Eukaryota</taxon>
        <taxon>Metazoa</taxon>
        <taxon>Spiralia</taxon>
        <taxon>Lophotrochozoa</taxon>
        <taxon>Platyhelminthes</taxon>
        <taxon>Cestoda</taxon>
        <taxon>Eucestoda</taxon>
        <taxon>Diphyllobothriidea</taxon>
        <taxon>Diphyllobothriidae</taxon>
        <taxon>Schistocephalus</taxon>
    </lineage>
</organism>
<name>A0A183SBW2_SCHSO</name>
<sequence>LGPHGLGSFNDDSLLLLRNCAKHALLLTNTFLHLSMREKAKWMHPRSRHWQLLDYVLVRRREQQVIRNADDWMEHRLITQKVEDLHAPDNKATMETRWCQLRNVIQCTAPEILGRARRQHQAWFGDNDADISNLLVEKNGLHKTYMDLRTDATKAALFRCHRLVKHRLREMQNARVVQKAEEIQGYVERNAIKNFSKAIKAIYVPCI</sequence>
<reference evidence="1" key="1">
    <citation type="submission" date="2016-06" db="UniProtKB">
        <authorList>
            <consortium name="WormBaseParasite"/>
        </authorList>
    </citation>
    <scope>IDENTIFICATION</scope>
</reference>
<proteinExistence type="predicted"/>
<evidence type="ECO:0000313" key="1">
    <source>
        <dbReference type="WBParaSite" id="SSLN_0000177301-mRNA-1"/>
    </source>
</evidence>
<dbReference type="WBParaSite" id="SSLN_0000177301-mRNA-1">
    <property type="protein sequence ID" value="SSLN_0000177301-mRNA-1"/>
    <property type="gene ID" value="SSLN_0000177301"/>
</dbReference>
<dbReference type="AlphaFoldDB" id="A0A183SBW2"/>